<dbReference type="AlphaFoldDB" id="A0A6M1RYR6"/>
<keyword evidence="2" id="KW-1133">Transmembrane helix</keyword>
<evidence type="ECO:0008006" key="5">
    <source>
        <dbReference type="Google" id="ProtNLM"/>
    </source>
</evidence>
<evidence type="ECO:0000313" key="4">
    <source>
        <dbReference type="Proteomes" id="UP000477311"/>
    </source>
</evidence>
<keyword evidence="4" id="KW-1185">Reference proteome</keyword>
<dbReference type="EMBL" id="JAAKYA010000076">
    <property type="protein sequence ID" value="NGO39902.1"/>
    <property type="molecule type" value="Genomic_DNA"/>
</dbReference>
<organism evidence="3 4">
    <name type="scientific">Limisphaera ngatamarikiensis</name>
    <dbReference type="NCBI Taxonomy" id="1324935"/>
    <lineage>
        <taxon>Bacteria</taxon>
        <taxon>Pseudomonadati</taxon>
        <taxon>Verrucomicrobiota</taxon>
        <taxon>Verrucomicrobiia</taxon>
        <taxon>Limisphaerales</taxon>
        <taxon>Limisphaeraceae</taxon>
        <taxon>Limisphaera</taxon>
    </lineage>
</organism>
<accession>A0A6M1RYR6</accession>
<feature type="region of interest" description="Disordered" evidence="1">
    <location>
        <begin position="178"/>
        <end position="201"/>
    </location>
</feature>
<sequence>MRATQTVARVVSPGSVSGEDLRDIVPPVRIPSVWDWLGWVLLVLVVAAGVALLTWWWRRPRPAPAAPPPEPPHVRARRRLEAALGLLADPRAFCVAVSDALRWYLEERFEFRAPERTTEEFLEELRQTDRLLPDQKEVLGDFLRRCDLVKFARYEPDRSELLELHGMAVRLVEETEPEAPVSEAVPGRGGARPVGVREGMG</sequence>
<reference evidence="3 4" key="1">
    <citation type="submission" date="2020-02" db="EMBL/GenBank/DDBJ databases">
        <title>Draft genome sequence of Limisphaera ngatamarikiensis NGM72.4T, a thermophilic Verrucomicrobia grouped in subdivision 3.</title>
        <authorList>
            <person name="Carere C.R."/>
            <person name="Steen J."/>
            <person name="Hugenholtz P."/>
            <person name="Stott M.B."/>
        </authorList>
    </citation>
    <scope>NUCLEOTIDE SEQUENCE [LARGE SCALE GENOMIC DNA]</scope>
    <source>
        <strain evidence="3 4">NGM72.4</strain>
    </source>
</reference>
<gene>
    <name evidence="3" type="ORF">G4L39_10930</name>
</gene>
<keyword evidence="2" id="KW-0472">Membrane</keyword>
<dbReference type="RefSeq" id="WP_165108196.1">
    <property type="nucleotide sequence ID" value="NZ_JAAKYA010000076.1"/>
</dbReference>
<evidence type="ECO:0000256" key="2">
    <source>
        <dbReference type="SAM" id="Phobius"/>
    </source>
</evidence>
<protein>
    <recommendedName>
        <fullName evidence="5">DUF4381 domain-containing protein</fullName>
    </recommendedName>
</protein>
<keyword evidence="2" id="KW-0812">Transmembrane</keyword>
<name>A0A6M1RYR6_9BACT</name>
<dbReference type="Proteomes" id="UP000477311">
    <property type="component" value="Unassembled WGS sequence"/>
</dbReference>
<evidence type="ECO:0000313" key="3">
    <source>
        <dbReference type="EMBL" id="NGO39902.1"/>
    </source>
</evidence>
<feature type="transmembrane region" description="Helical" evidence="2">
    <location>
        <begin position="36"/>
        <end position="57"/>
    </location>
</feature>
<proteinExistence type="predicted"/>
<evidence type="ECO:0000256" key="1">
    <source>
        <dbReference type="SAM" id="MobiDB-lite"/>
    </source>
</evidence>
<comment type="caution">
    <text evidence="3">The sequence shown here is derived from an EMBL/GenBank/DDBJ whole genome shotgun (WGS) entry which is preliminary data.</text>
</comment>